<comment type="subunit">
    <text evidence="6">HflC and HflK may interact to form a multimeric complex.</text>
</comment>
<dbReference type="CDD" id="cd03404">
    <property type="entry name" value="SPFH_HflK"/>
    <property type="match status" value="1"/>
</dbReference>
<evidence type="ECO:0000256" key="3">
    <source>
        <dbReference type="ARBA" id="ARBA00022692"/>
    </source>
</evidence>
<comment type="similarity">
    <text evidence="2 6">Belongs to the band 7/mec-2 family. HflK subfamily.</text>
</comment>
<feature type="transmembrane region" description="Helical" evidence="6">
    <location>
        <begin position="62"/>
        <end position="83"/>
    </location>
</feature>
<feature type="compositionally biased region" description="Polar residues" evidence="7">
    <location>
        <begin position="347"/>
        <end position="364"/>
    </location>
</feature>
<dbReference type="PRINTS" id="PR00721">
    <property type="entry name" value="STOMATIN"/>
</dbReference>
<evidence type="ECO:0000256" key="7">
    <source>
        <dbReference type="SAM" id="MobiDB-lite"/>
    </source>
</evidence>
<dbReference type="InterPro" id="IPR001107">
    <property type="entry name" value="Band_7"/>
</dbReference>
<evidence type="ECO:0000313" key="10">
    <source>
        <dbReference type="Proteomes" id="UP000010164"/>
    </source>
</evidence>
<dbReference type="OrthoDB" id="9779595at2"/>
<feature type="region of interest" description="Disordered" evidence="7">
    <location>
        <begin position="347"/>
        <end position="394"/>
    </location>
</feature>
<evidence type="ECO:0000256" key="4">
    <source>
        <dbReference type="ARBA" id="ARBA00022989"/>
    </source>
</evidence>
<evidence type="ECO:0000256" key="6">
    <source>
        <dbReference type="RuleBase" id="RU364113"/>
    </source>
</evidence>
<dbReference type="PANTHER" id="PTHR43327">
    <property type="entry name" value="STOMATIN-LIKE PROTEIN 2, MITOCHONDRIAL"/>
    <property type="match status" value="1"/>
</dbReference>
<dbReference type="Proteomes" id="UP000010164">
    <property type="component" value="Unassembled WGS sequence"/>
</dbReference>
<dbReference type="InterPro" id="IPR036013">
    <property type="entry name" value="Band_7/SPFH_dom_sf"/>
</dbReference>
<comment type="function">
    <text evidence="6">HflC and HflK could encode or regulate a protease.</text>
</comment>
<dbReference type="GO" id="GO:0006508">
    <property type="term" value="P:proteolysis"/>
    <property type="evidence" value="ECO:0007669"/>
    <property type="project" value="UniProtKB-KW"/>
</dbReference>
<dbReference type="EMBL" id="AMRJ01000001">
    <property type="protein sequence ID" value="EKF75943.1"/>
    <property type="molecule type" value="Genomic_DNA"/>
</dbReference>
<evidence type="ECO:0000256" key="5">
    <source>
        <dbReference type="ARBA" id="ARBA00023136"/>
    </source>
</evidence>
<dbReference type="PANTHER" id="PTHR43327:SF2">
    <property type="entry name" value="MODULATOR OF FTSH PROTEASE HFLK"/>
    <property type="match status" value="1"/>
</dbReference>
<dbReference type="Pfam" id="PF12221">
    <property type="entry name" value="HflK_N"/>
    <property type="match status" value="1"/>
</dbReference>
<feature type="region of interest" description="Disordered" evidence="7">
    <location>
        <begin position="1"/>
        <end position="28"/>
    </location>
</feature>
<evidence type="ECO:0000259" key="8">
    <source>
        <dbReference type="SMART" id="SM00244"/>
    </source>
</evidence>
<reference evidence="9 10" key="1">
    <citation type="journal article" date="2012" name="J. Bacteriol.">
        <title>Genome Sequence of the Alkane-Degrading Bacterium Alcanivorax hongdengensis Type Strain A-11-3.</title>
        <authorList>
            <person name="Lai Q."/>
            <person name="Shao Z."/>
        </authorList>
    </citation>
    <scope>NUCLEOTIDE SEQUENCE [LARGE SCALE GENOMIC DNA]</scope>
    <source>
        <strain evidence="9 10">A-11-3</strain>
    </source>
</reference>
<evidence type="ECO:0000256" key="1">
    <source>
        <dbReference type="ARBA" id="ARBA00004167"/>
    </source>
</evidence>
<organism evidence="9 10">
    <name type="scientific">Alcanivorax hongdengensis A-11-3</name>
    <dbReference type="NCBI Taxonomy" id="1177179"/>
    <lineage>
        <taxon>Bacteria</taxon>
        <taxon>Pseudomonadati</taxon>
        <taxon>Pseudomonadota</taxon>
        <taxon>Gammaproteobacteria</taxon>
        <taxon>Oceanospirillales</taxon>
        <taxon>Alcanivoracaceae</taxon>
        <taxon>Alcanivorax</taxon>
    </lineage>
</organism>
<keyword evidence="10" id="KW-1185">Reference proteome</keyword>
<feature type="compositionally biased region" description="Low complexity" evidence="7">
    <location>
        <begin position="377"/>
        <end position="394"/>
    </location>
</feature>
<dbReference type="SMART" id="SM00244">
    <property type="entry name" value="PHB"/>
    <property type="match status" value="1"/>
</dbReference>
<gene>
    <name evidence="9" type="ORF">A11A3_00575</name>
</gene>
<dbReference type="eggNOG" id="COG0330">
    <property type="taxonomic scope" value="Bacteria"/>
</dbReference>
<protein>
    <recommendedName>
        <fullName evidence="6">Protein HflK</fullName>
    </recommendedName>
</protein>
<dbReference type="AlphaFoldDB" id="L0WGH7"/>
<accession>L0WGH7</accession>
<keyword evidence="9" id="KW-0645">Protease</keyword>
<dbReference type="RefSeq" id="WP_008927306.1">
    <property type="nucleotide sequence ID" value="NZ_AMRJ01000001.1"/>
</dbReference>
<dbReference type="InterPro" id="IPR050710">
    <property type="entry name" value="Band7/mec-2_domain"/>
</dbReference>
<keyword evidence="3 6" id="KW-0812">Transmembrane</keyword>
<keyword evidence="9" id="KW-0378">Hydrolase</keyword>
<keyword evidence="4 6" id="KW-1133">Transmembrane helix</keyword>
<dbReference type="Pfam" id="PF01145">
    <property type="entry name" value="Band_7"/>
    <property type="match status" value="1"/>
</dbReference>
<dbReference type="STRING" id="1177179.A11A3_00575"/>
<evidence type="ECO:0000313" key="9">
    <source>
        <dbReference type="EMBL" id="EKF75943.1"/>
    </source>
</evidence>
<name>L0WGH7_9GAMM</name>
<dbReference type="PATRIC" id="fig|1177179.3.peg.114"/>
<dbReference type="Gene3D" id="3.30.479.30">
    <property type="entry name" value="Band 7 domain"/>
    <property type="match status" value="1"/>
</dbReference>
<proteinExistence type="inferred from homology"/>
<dbReference type="InterPro" id="IPR020980">
    <property type="entry name" value="Membrane_HflK_N"/>
</dbReference>
<dbReference type="InterPro" id="IPR001972">
    <property type="entry name" value="Stomatin_HflK_fam"/>
</dbReference>
<dbReference type="NCBIfam" id="TIGR01933">
    <property type="entry name" value="hflK"/>
    <property type="match status" value="1"/>
</dbReference>
<dbReference type="InterPro" id="IPR010201">
    <property type="entry name" value="HflK"/>
</dbReference>
<dbReference type="GO" id="GO:0016020">
    <property type="term" value="C:membrane"/>
    <property type="evidence" value="ECO:0007669"/>
    <property type="project" value="UniProtKB-SubCell"/>
</dbReference>
<keyword evidence="5 6" id="KW-0472">Membrane</keyword>
<comment type="subcellular location">
    <subcellularLocation>
        <location evidence="1">Membrane</location>
        <topology evidence="1">Single-pass membrane protein</topology>
    </subcellularLocation>
</comment>
<sequence length="394" mass="43021">MAWNEPGGNKPKDPWGGGGDQGPPDLDEALKNLKDKINNVFGGKGSGGNGSGNRSGGGSPKAFVAVALVIILIGYLLMGLFQVDQRERAVVLRFGKFNRIVEPGLNWRAPMLEQYMKVDVGQNRRYEITEEMLTRDTNIVRVTLEVQYQVLDPKPFLLSVSRPEEVLENATSSALRHVVGSSTMDDVLKDNREAIRVMVRKRLEEYLQRYNTGLVLRQVVLDKTEAPSAVRDAFDDVSKAKEDEDRFKKEAEAYANAVIPQAGGKAQRVREEAQAYKQKVVSEAEGDAARFSDLLTEYRKAPDVTRDRLYLDAMTQVLGSTSKVLVDSDKGGNNLIYLPLDKMFKQSGGSSRATDKSQSGSTVAPSAAGADDGGSGSSSSRSLYGSRKGGANYE</sequence>
<feature type="domain" description="Band 7" evidence="8">
    <location>
        <begin position="78"/>
        <end position="238"/>
    </location>
</feature>
<evidence type="ECO:0000256" key="2">
    <source>
        <dbReference type="ARBA" id="ARBA00006971"/>
    </source>
</evidence>
<dbReference type="SUPFAM" id="SSF117892">
    <property type="entry name" value="Band 7/SPFH domain"/>
    <property type="match status" value="1"/>
</dbReference>
<dbReference type="GO" id="GO:0008233">
    <property type="term" value="F:peptidase activity"/>
    <property type="evidence" value="ECO:0007669"/>
    <property type="project" value="UniProtKB-KW"/>
</dbReference>
<comment type="caution">
    <text evidence="9">The sequence shown here is derived from an EMBL/GenBank/DDBJ whole genome shotgun (WGS) entry which is preliminary data.</text>
</comment>